<dbReference type="GO" id="GO:0003677">
    <property type="term" value="F:DNA binding"/>
    <property type="evidence" value="ECO:0007669"/>
    <property type="project" value="InterPro"/>
</dbReference>
<evidence type="ECO:0000256" key="1">
    <source>
        <dbReference type="ARBA" id="ARBA00023172"/>
    </source>
</evidence>
<name>A0A0B1RV10_OESDE</name>
<keyword evidence="1" id="KW-0233">DNA recombination</keyword>
<accession>A0A0B1RV10</accession>
<reference evidence="2 3" key="1">
    <citation type="submission" date="2014-03" db="EMBL/GenBank/DDBJ databases">
        <title>Draft genome of the hookworm Oesophagostomum dentatum.</title>
        <authorList>
            <person name="Mitreva M."/>
        </authorList>
    </citation>
    <scope>NUCLEOTIDE SEQUENCE [LARGE SCALE GENOMIC DNA]</scope>
    <source>
        <strain evidence="2 3">OD-Hann</strain>
    </source>
</reference>
<dbReference type="OrthoDB" id="5868766at2759"/>
<dbReference type="EMBL" id="KN611679">
    <property type="protein sequence ID" value="KHJ76514.1"/>
    <property type="molecule type" value="Genomic_DNA"/>
</dbReference>
<dbReference type="GO" id="GO:0006310">
    <property type="term" value="P:DNA recombination"/>
    <property type="evidence" value="ECO:0007669"/>
    <property type="project" value="UniProtKB-KW"/>
</dbReference>
<dbReference type="GO" id="GO:0015074">
    <property type="term" value="P:DNA integration"/>
    <property type="evidence" value="ECO:0007669"/>
    <property type="project" value="InterPro"/>
</dbReference>
<dbReference type="Proteomes" id="UP000053660">
    <property type="component" value="Unassembled WGS sequence"/>
</dbReference>
<gene>
    <name evidence="2" type="ORF">OESDEN_23866</name>
</gene>
<keyword evidence="3" id="KW-1185">Reference proteome</keyword>
<sequence>MSMPSIPLPKARNLYLAKCAHDGKQKSLPVIVSALNYFCGPLTGVDSDIQHSILEAEKRSAPSVTHRAKIDQGSMRQLVLKGLDAPNPKLEQAATLALLQFKALLRISEAQALRGEDLEHKGGEVYSVFIRKSKTDQHRSGTVSSFRLDSTEAQLLKSAFYLPVIVYKEAPYLFYAQGQTKTSFQGMGGAASLALNSGVDQIAVMQAGRWKSLKSFRCYIAPKPLCLPTDPHEP</sequence>
<proteinExistence type="predicted"/>
<dbReference type="InterPro" id="IPR013762">
    <property type="entry name" value="Integrase-like_cat_sf"/>
</dbReference>
<organism evidence="2 3">
    <name type="scientific">Oesophagostomum dentatum</name>
    <name type="common">Nodular worm</name>
    <dbReference type="NCBI Taxonomy" id="61180"/>
    <lineage>
        <taxon>Eukaryota</taxon>
        <taxon>Metazoa</taxon>
        <taxon>Ecdysozoa</taxon>
        <taxon>Nematoda</taxon>
        <taxon>Chromadorea</taxon>
        <taxon>Rhabditida</taxon>
        <taxon>Rhabditina</taxon>
        <taxon>Rhabditomorpha</taxon>
        <taxon>Strongyloidea</taxon>
        <taxon>Strongylidae</taxon>
        <taxon>Oesophagostomum</taxon>
    </lineage>
</organism>
<evidence type="ECO:0000313" key="2">
    <source>
        <dbReference type="EMBL" id="KHJ76514.1"/>
    </source>
</evidence>
<evidence type="ECO:0000313" key="3">
    <source>
        <dbReference type="Proteomes" id="UP000053660"/>
    </source>
</evidence>
<dbReference type="Gene3D" id="1.10.443.10">
    <property type="entry name" value="Intergrase catalytic core"/>
    <property type="match status" value="1"/>
</dbReference>
<dbReference type="SUPFAM" id="SSF56349">
    <property type="entry name" value="DNA breaking-rejoining enzymes"/>
    <property type="match status" value="1"/>
</dbReference>
<dbReference type="AlphaFoldDB" id="A0A0B1RV10"/>
<protein>
    <submittedName>
        <fullName evidence="2">Site-specific recombinase, phage integrase family</fullName>
    </submittedName>
</protein>
<dbReference type="InterPro" id="IPR011010">
    <property type="entry name" value="DNA_brk_join_enz"/>
</dbReference>